<organism evidence="2">
    <name type="scientific">viral metagenome</name>
    <dbReference type="NCBI Taxonomy" id="1070528"/>
    <lineage>
        <taxon>unclassified sequences</taxon>
        <taxon>metagenomes</taxon>
        <taxon>organismal metagenomes</taxon>
    </lineage>
</organism>
<proteinExistence type="predicted"/>
<reference evidence="2" key="1">
    <citation type="submission" date="2020-03" db="EMBL/GenBank/DDBJ databases">
        <title>The deep terrestrial virosphere.</title>
        <authorList>
            <person name="Holmfeldt K."/>
            <person name="Nilsson E."/>
            <person name="Simone D."/>
            <person name="Lopez-Fernandez M."/>
            <person name="Wu X."/>
            <person name="de Brujin I."/>
            <person name="Lundin D."/>
            <person name="Andersson A."/>
            <person name="Bertilsson S."/>
            <person name="Dopson M."/>
        </authorList>
    </citation>
    <scope>NUCLEOTIDE SEQUENCE</scope>
    <source>
        <strain evidence="2">MM171A01809</strain>
        <strain evidence="3">MM171B00688</strain>
    </source>
</reference>
<evidence type="ECO:0000256" key="1">
    <source>
        <dbReference type="SAM" id="Coils"/>
    </source>
</evidence>
<sequence>MAQLAVSQIPIPVPDEWDSLSPALQDNLRRQHREGGLKSKNIPLLSGRVDATLKPHSDTISDIKEKLAEVEKAADAAELKADFVKCRDEKRALVTQLVLATEAKKKARTADADYGELTHCRATVRASEFMRMKQVTGILGNLKYEQKQESDDTEIAEFEHAQSVAASAAKVVGVLDLALFK</sequence>
<dbReference type="EMBL" id="MT143847">
    <property type="protein sequence ID" value="QJB03448.1"/>
    <property type="molecule type" value="Genomic_DNA"/>
</dbReference>
<keyword evidence="1" id="KW-0175">Coiled coil</keyword>
<dbReference type="AlphaFoldDB" id="A0A6M3LT20"/>
<evidence type="ECO:0000313" key="3">
    <source>
        <dbReference type="EMBL" id="QJB03448.1"/>
    </source>
</evidence>
<accession>A0A6M3LT20</accession>
<dbReference type="EMBL" id="MT143579">
    <property type="protein sequence ID" value="QJA98420.1"/>
    <property type="molecule type" value="Genomic_DNA"/>
</dbReference>
<name>A0A6M3LT20_9ZZZZ</name>
<feature type="coiled-coil region" evidence="1">
    <location>
        <begin position="60"/>
        <end position="87"/>
    </location>
</feature>
<protein>
    <submittedName>
        <fullName evidence="2">Uncharacterized protein</fullName>
    </submittedName>
</protein>
<gene>
    <name evidence="2" type="ORF">MM171A01809_0003</name>
    <name evidence="3" type="ORF">MM171B00688_0003</name>
</gene>
<evidence type="ECO:0000313" key="2">
    <source>
        <dbReference type="EMBL" id="QJA98420.1"/>
    </source>
</evidence>